<protein>
    <submittedName>
        <fullName evidence="1">Uncharacterized protein</fullName>
    </submittedName>
</protein>
<reference evidence="1 2" key="1">
    <citation type="journal article" date="2018" name="Mol. Biol. Evol.">
        <title>Broad Genomic Sampling Reveals a Smut Pathogenic Ancestry of the Fungal Clade Ustilaginomycotina.</title>
        <authorList>
            <person name="Kijpornyongpan T."/>
            <person name="Mondo S.J."/>
            <person name="Barry K."/>
            <person name="Sandor L."/>
            <person name="Lee J."/>
            <person name="Lipzen A."/>
            <person name="Pangilinan J."/>
            <person name="LaButti K."/>
            <person name="Hainaut M."/>
            <person name="Henrissat B."/>
            <person name="Grigoriev I.V."/>
            <person name="Spatafora J.W."/>
            <person name="Aime M.C."/>
        </authorList>
    </citation>
    <scope>NUCLEOTIDE SEQUENCE [LARGE SCALE GENOMIC DNA]</scope>
    <source>
        <strain evidence="1 2">MCA 4198</strain>
    </source>
</reference>
<dbReference type="GeneID" id="37041354"/>
<dbReference type="AlphaFoldDB" id="A0A316YUS7"/>
<organism evidence="1 2">
    <name type="scientific">Acaromyces ingoldii</name>
    <dbReference type="NCBI Taxonomy" id="215250"/>
    <lineage>
        <taxon>Eukaryota</taxon>
        <taxon>Fungi</taxon>
        <taxon>Dikarya</taxon>
        <taxon>Basidiomycota</taxon>
        <taxon>Ustilaginomycotina</taxon>
        <taxon>Exobasidiomycetes</taxon>
        <taxon>Exobasidiales</taxon>
        <taxon>Cryptobasidiaceae</taxon>
        <taxon>Acaromyces</taxon>
    </lineage>
</organism>
<evidence type="ECO:0000313" key="1">
    <source>
        <dbReference type="EMBL" id="PWN93001.1"/>
    </source>
</evidence>
<dbReference type="RefSeq" id="XP_025380199.1">
    <property type="nucleotide sequence ID" value="XM_025519438.1"/>
</dbReference>
<proteinExistence type="predicted"/>
<feature type="non-terminal residue" evidence="1">
    <location>
        <position position="1"/>
    </location>
</feature>
<accession>A0A316YUS7</accession>
<evidence type="ECO:0000313" key="2">
    <source>
        <dbReference type="Proteomes" id="UP000245768"/>
    </source>
</evidence>
<gene>
    <name evidence="1" type="ORF">FA10DRAFT_247054</name>
</gene>
<dbReference type="EMBL" id="KZ819634">
    <property type="protein sequence ID" value="PWN93001.1"/>
    <property type="molecule type" value="Genomic_DNA"/>
</dbReference>
<dbReference type="InParanoid" id="A0A316YUS7"/>
<sequence>TVEGRAEPGARAAPVFVFSPFLSPLSVYIVVTPPFTTFLFPLLLPFCDFFASSTSPLSSNDADPFCSTPSLVVWPNRIQREGNLRASRA</sequence>
<name>A0A316YUS7_9BASI</name>
<dbReference type="Proteomes" id="UP000245768">
    <property type="component" value="Unassembled WGS sequence"/>
</dbReference>
<keyword evidence="2" id="KW-1185">Reference proteome</keyword>